<dbReference type="SMART" id="SM00331">
    <property type="entry name" value="PP2C_SIG"/>
    <property type="match status" value="1"/>
</dbReference>
<keyword evidence="7" id="KW-0175">Coiled coil</keyword>
<keyword evidence="6 8" id="KW-0472">Membrane</keyword>
<dbReference type="PANTHER" id="PTHR43156">
    <property type="entry name" value="STAGE II SPORULATION PROTEIN E-RELATED"/>
    <property type="match status" value="1"/>
</dbReference>
<keyword evidence="5 8" id="KW-1133">Transmembrane helix</keyword>
<keyword evidence="2" id="KW-1003">Cell membrane</keyword>
<dbReference type="Gene3D" id="3.30.450.20">
    <property type="entry name" value="PAS domain"/>
    <property type="match status" value="1"/>
</dbReference>
<proteinExistence type="predicted"/>
<dbReference type="RefSeq" id="WP_043937734.1">
    <property type="nucleotide sequence ID" value="NZ_LR812490.1"/>
</dbReference>
<dbReference type="SUPFAM" id="SSF158472">
    <property type="entry name" value="HAMP domain-like"/>
    <property type="match status" value="1"/>
</dbReference>
<evidence type="ECO:0000256" key="6">
    <source>
        <dbReference type="ARBA" id="ARBA00023136"/>
    </source>
</evidence>
<dbReference type="PROSITE" id="PS50885">
    <property type="entry name" value="HAMP"/>
    <property type="match status" value="1"/>
</dbReference>
<gene>
    <name evidence="10" type="ORF">PLAN_30511</name>
</gene>
<dbReference type="Proteomes" id="UP000196521">
    <property type="component" value="Chromosome"/>
</dbReference>
<organism evidence="10 11">
    <name type="scientific">Planktothrix rubescens CCAP 1459/22</name>
    <dbReference type="NCBI Taxonomy" id="329571"/>
    <lineage>
        <taxon>Bacteria</taxon>
        <taxon>Bacillati</taxon>
        <taxon>Cyanobacteriota</taxon>
        <taxon>Cyanophyceae</taxon>
        <taxon>Oscillatoriophycideae</taxon>
        <taxon>Oscillatoriales</taxon>
        <taxon>Microcoleaceae</taxon>
        <taxon>Planktothrix</taxon>
    </lineage>
</organism>
<sequence length="711" mass="80916">MNCSDITRSRLQSFYKIRLKTALVFPFILQITIAVGLVGYFSFKNGQKAVENLAQQLIESVSVRIENHVLEYFNKSFQVLRITEDNVKAGTLDLNDFEGLKQYFWNVVAEGDLESYLSYGNEQGEFIGVEHLETNQVQLKIRTLETEPMREVYRLDEWGNRAEFLKQAEYDPRQRPWYQAAKQAQKPTWSSIYPFFSRQNTDTALGMSAVWPVFDQDRNLQGVLCINITLLRITYFLKNLYISPHGQSFIIERSGDLVVSSKIEKTFQITGKGEDAKIQRFPANKSEDITIRNTANALLKKFGSFVEIQNSEQVKFQQNRQWYYAQILPIKDGRGINWLVVVVVPEADFMTEIKRNTQITIGLCLIALGWATGIGILTARWITKPISRLNQASHKMAKGELNQQVKVGGIKELETLANSFNWMAGQLKESFDTLEEKVKKRTGQLAEANQEISSLNTRLKAENLRMGAELDILREMQQLILPKPHELEEIQDLDIVGYMEPADEIGGDYYDVLTTHGVVTIGIGDVTGHGLESGILMVMIQSAVRTLKEVKEHDPIKFLNTLNRMIYYNIQRMNSDKNLTLAILNYSEGLLSISGQHEEILIVRQGGNIERISTMDLGLPIGLDEDIAEFISHTLISLNSGDGAVLYTDGITEAKNRQKKFYGLEKLCSIISQNWYREAEGIKNAVIEDVKSFMGEQKQFDDITLLVIKKK</sequence>
<dbReference type="GO" id="GO:0016791">
    <property type="term" value="F:phosphatase activity"/>
    <property type="evidence" value="ECO:0007669"/>
    <property type="project" value="TreeGrafter"/>
</dbReference>
<dbReference type="AlphaFoldDB" id="A0A6J7ZMT8"/>
<dbReference type="Gene3D" id="6.10.340.10">
    <property type="match status" value="1"/>
</dbReference>
<feature type="domain" description="HAMP" evidence="9">
    <location>
        <begin position="380"/>
        <end position="432"/>
    </location>
</feature>
<dbReference type="Gene3D" id="3.60.40.10">
    <property type="entry name" value="PPM-type phosphatase domain"/>
    <property type="match status" value="1"/>
</dbReference>
<evidence type="ECO:0000256" key="2">
    <source>
        <dbReference type="ARBA" id="ARBA00022475"/>
    </source>
</evidence>
<dbReference type="Pfam" id="PF00672">
    <property type="entry name" value="HAMP"/>
    <property type="match status" value="1"/>
</dbReference>
<evidence type="ECO:0000256" key="5">
    <source>
        <dbReference type="ARBA" id="ARBA00022989"/>
    </source>
</evidence>
<feature type="coiled-coil region" evidence="7">
    <location>
        <begin position="431"/>
        <end position="465"/>
    </location>
</feature>
<dbReference type="Pfam" id="PF07228">
    <property type="entry name" value="SpoIIE"/>
    <property type="match status" value="1"/>
</dbReference>
<dbReference type="InterPro" id="IPR036457">
    <property type="entry name" value="PPM-type-like_dom_sf"/>
</dbReference>
<comment type="caution">
    <text evidence="10">The sequence shown here is derived from an EMBL/GenBank/DDBJ whole genome shotgun (WGS) entry which is preliminary data.</text>
</comment>
<evidence type="ECO:0000256" key="8">
    <source>
        <dbReference type="SAM" id="Phobius"/>
    </source>
</evidence>
<dbReference type="EMBL" id="CZCZ02000013">
    <property type="protein sequence ID" value="CAC5343301.1"/>
    <property type="molecule type" value="Genomic_DNA"/>
</dbReference>
<name>A0A6J7ZMT8_PLARU</name>
<feature type="transmembrane region" description="Helical" evidence="8">
    <location>
        <begin position="21"/>
        <end position="43"/>
    </location>
</feature>
<dbReference type="SMART" id="SM00304">
    <property type="entry name" value="HAMP"/>
    <property type="match status" value="1"/>
</dbReference>
<keyword evidence="11" id="KW-1185">Reference proteome</keyword>
<evidence type="ECO:0000256" key="3">
    <source>
        <dbReference type="ARBA" id="ARBA00022692"/>
    </source>
</evidence>
<keyword evidence="3 8" id="KW-0812">Transmembrane</keyword>
<dbReference type="InterPro" id="IPR033479">
    <property type="entry name" value="dCache_1"/>
</dbReference>
<protein>
    <submittedName>
        <fullName evidence="10">Protein serine/threonine phosphatase with Cache sensor</fullName>
    </submittedName>
</protein>
<evidence type="ECO:0000256" key="7">
    <source>
        <dbReference type="SAM" id="Coils"/>
    </source>
</evidence>
<evidence type="ECO:0000313" key="10">
    <source>
        <dbReference type="EMBL" id="CAC5343301.1"/>
    </source>
</evidence>
<dbReference type="PANTHER" id="PTHR43156:SF2">
    <property type="entry name" value="STAGE II SPORULATION PROTEIN E"/>
    <property type="match status" value="1"/>
</dbReference>
<dbReference type="InterPro" id="IPR052016">
    <property type="entry name" value="Bact_Sigma-Reg"/>
</dbReference>
<dbReference type="CDD" id="cd06225">
    <property type="entry name" value="HAMP"/>
    <property type="match status" value="1"/>
</dbReference>
<evidence type="ECO:0000256" key="1">
    <source>
        <dbReference type="ARBA" id="ARBA00004651"/>
    </source>
</evidence>
<dbReference type="GO" id="GO:0007165">
    <property type="term" value="P:signal transduction"/>
    <property type="evidence" value="ECO:0007669"/>
    <property type="project" value="InterPro"/>
</dbReference>
<evidence type="ECO:0000313" key="11">
    <source>
        <dbReference type="Proteomes" id="UP000196521"/>
    </source>
</evidence>
<comment type="subcellular location">
    <subcellularLocation>
        <location evidence="1">Cell membrane</location>
        <topology evidence="1">Multi-pass membrane protein</topology>
    </subcellularLocation>
</comment>
<accession>A0A6J7ZMT8</accession>
<keyword evidence="4" id="KW-0378">Hydrolase</keyword>
<dbReference type="InterPro" id="IPR003660">
    <property type="entry name" value="HAMP_dom"/>
</dbReference>
<dbReference type="CDD" id="cd12913">
    <property type="entry name" value="PDC1_MCP_like"/>
    <property type="match status" value="1"/>
</dbReference>
<dbReference type="GO" id="GO:0005886">
    <property type="term" value="C:plasma membrane"/>
    <property type="evidence" value="ECO:0007669"/>
    <property type="project" value="UniProtKB-SubCell"/>
</dbReference>
<evidence type="ECO:0000259" key="9">
    <source>
        <dbReference type="PROSITE" id="PS50885"/>
    </source>
</evidence>
<reference evidence="10" key="1">
    <citation type="submission" date="2020-05" db="EMBL/GenBank/DDBJ databases">
        <authorList>
            <consortium name="Genoscope - CEA"/>
            <person name="William W."/>
        </authorList>
    </citation>
    <scope>NUCLEOTIDE SEQUENCE [LARGE SCALE GENOMIC DNA]</scope>
    <source>
        <strain evidence="10">PCC 7821</strain>
    </source>
</reference>
<evidence type="ECO:0000256" key="4">
    <source>
        <dbReference type="ARBA" id="ARBA00022801"/>
    </source>
</evidence>
<dbReference type="EMBL" id="LR812490">
    <property type="protein sequence ID" value="CAC5343301.1"/>
    <property type="molecule type" value="Genomic_DNA"/>
</dbReference>
<dbReference type="Pfam" id="PF02743">
    <property type="entry name" value="dCache_1"/>
    <property type="match status" value="1"/>
</dbReference>
<dbReference type="InterPro" id="IPR001932">
    <property type="entry name" value="PPM-type_phosphatase-like_dom"/>
</dbReference>